<sequence>MIVAALIVAAIALAVATAALILAGLAIAAAAALDDLIPNPLDAQESTDHDRT</sequence>
<name>A0A1H2J322_9ACTN</name>
<dbReference type="RefSeq" id="WP_159441557.1">
    <property type="nucleotide sequence ID" value="NZ_FNLM01000034.1"/>
</dbReference>
<dbReference type="EMBL" id="FNLM01000034">
    <property type="protein sequence ID" value="SDU50458.1"/>
    <property type="molecule type" value="Genomic_DNA"/>
</dbReference>
<evidence type="ECO:0000313" key="2">
    <source>
        <dbReference type="Proteomes" id="UP000183180"/>
    </source>
</evidence>
<dbReference type="Proteomes" id="UP000183180">
    <property type="component" value="Unassembled WGS sequence"/>
</dbReference>
<evidence type="ECO:0000313" key="1">
    <source>
        <dbReference type="EMBL" id="SDU50458.1"/>
    </source>
</evidence>
<dbReference type="AlphaFoldDB" id="A0A1H2J322"/>
<gene>
    <name evidence="1" type="ORF">SAMN04488548_1341654</name>
</gene>
<reference evidence="1 2" key="1">
    <citation type="submission" date="2016-10" db="EMBL/GenBank/DDBJ databases">
        <authorList>
            <person name="de Groot N.N."/>
        </authorList>
    </citation>
    <scope>NUCLEOTIDE SEQUENCE [LARGE SCALE GENOMIC DNA]</scope>
    <source>
        <strain evidence="1 2">DSM 44215</strain>
    </source>
</reference>
<accession>A0A1H2J322</accession>
<organism evidence="1 2">
    <name type="scientific">Gordonia westfalica</name>
    <dbReference type="NCBI Taxonomy" id="158898"/>
    <lineage>
        <taxon>Bacteria</taxon>
        <taxon>Bacillati</taxon>
        <taxon>Actinomycetota</taxon>
        <taxon>Actinomycetes</taxon>
        <taxon>Mycobacteriales</taxon>
        <taxon>Gordoniaceae</taxon>
        <taxon>Gordonia</taxon>
    </lineage>
</organism>
<protein>
    <submittedName>
        <fullName evidence="1">Uncharacterized protein</fullName>
    </submittedName>
</protein>
<proteinExistence type="predicted"/>